<evidence type="ECO:0000313" key="3">
    <source>
        <dbReference type="Proteomes" id="UP001053296"/>
    </source>
</evidence>
<protein>
    <recommendedName>
        <fullName evidence="4">DUF4292 domain-containing protein</fullName>
    </recommendedName>
</protein>
<proteinExistence type="predicted"/>
<dbReference type="PROSITE" id="PS51257">
    <property type="entry name" value="PROKAR_LIPOPROTEIN"/>
    <property type="match status" value="1"/>
</dbReference>
<organism evidence="2 3">
    <name type="scientific">Pseudodesulfovibrio sediminis</name>
    <dbReference type="NCBI Taxonomy" id="2810563"/>
    <lineage>
        <taxon>Bacteria</taxon>
        <taxon>Pseudomonadati</taxon>
        <taxon>Thermodesulfobacteriota</taxon>
        <taxon>Desulfovibrionia</taxon>
        <taxon>Desulfovibrionales</taxon>
        <taxon>Desulfovibrionaceae</taxon>
    </lineage>
</organism>
<evidence type="ECO:0008006" key="4">
    <source>
        <dbReference type="Google" id="ProtNLM"/>
    </source>
</evidence>
<keyword evidence="3" id="KW-1185">Reference proteome</keyword>
<accession>A0ABN6ETK1</accession>
<reference evidence="2" key="1">
    <citation type="journal article" date="2022" name="Arch. Microbiol.">
        <title>Pseudodesulfovibrio sediminis sp. nov., a mesophilic and neutrophilic sulfate-reducing bacterium isolated from sediment of a brackish lake.</title>
        <authorList>
            <person name="Takahashi A."/>
            <person name="Kojima H."/>
            <person name="Watanabe M."/>
            <person name="Fukui M."/>
        </authorList>
    </citation>
    <scope>NUCLEOTIDE SEQUENCE</scope>
    <source>
        <strain evidence="2">SF6</strain>
    </source>
</reference>
<feature type="signal peptide" evidence="1">
    <location>
        <begin position="1"/>
        <end position="26"/>
    </location>
</feature>
<evidence type="ECO:0000256" key="1">
    <source>
        <dbReference type="SAM" id="SignalP"/>
    </source>
</evidence>
<name>A0ABN6ETK1_9BACT</name>
<keyword evidence="1" id="KW-0732">Signal</keyword>
<gene>
    <name evidence="2" type="ORF">PSDVSF_20640</name>
</gene>
<dbReference type="EMBL" id="AP024485">
    <property type="protein sequence ID" value="BCS88822.1"/>
    <property type="molecule type" value="Genomic_DNA"/>
</dbReference>
<feature type="chain" id="PRO_5047355810" description="DUF4292 domain-containing protein" evidence="1">
    <location>
        <begin position="27"/>
        <end position="291"/>
    </location>
</feature>
<dbReference type="Proteomes" id="UP001053296">
    <property type="component" value="Chromosome"/>
</dbReference>
<evidence type="ECO:0000313" key="2">
    <source>
        <dbReference type="EMBL" id="BCS88822.1"/>
    </source>
</evidence>
<sequence>MSRPWLTSTLAATAAALLLLVLAACAPRVSPGTAMDTPDAAWKSFRRHYCSPSKDPAMKVKASLYYSRIKPRKRTNRTLVTLWGDFDGPMRLDVSASVGTLLAHIREDASGLLAFYPQEDKAYAHTDPVLGATRLGMPFPFSLNELARVSTGDFSGLAPRTYTTAKRVGETYVYEVKGKLVTRIILDTLGRPILMHGPTTITQNGAHSWQLEINRFEDAAANVTPLPGKLTLALDNGEKGILHIKSRELMVASWPAASTNLTLPDSVEPIRLDKGIYTGETGELPVIYEDK</sequence>